<comment type="subunit">
    <text evidence="12">Monomer. Interacts with DnaB.</text>
</comment>
<reference evidence="16" key="1">
    <citation type="journal article" date="2022" name="Environ. Microbiol.">
        <title>Geoalkalibacter halelectricus SAP #1 sp. nov. possessing extracellular electron transfer and mineral#reducing capabilities from a haloalkaline environment.</title>
        <authorList>
            <person name="Yadav S."/>
            <person name="Singh R."/>
            <person name="Sundharam S.S."/>
            <person name="Chaudhary S."/>
            <person name="Krishnamurthi S."/>
            <person name="Patil S.A."/>
        </authorList>
    </citation>
    <scope>NUCLEOTIDE SEQUENCE</scope>
    <source>
        <strain evidence="16">SAP-1</strain>
    </source>
</reference>
<evidence type="ECO:0000256" key="8">
    <source>
        <dbReference type="ARBA" id="ARBA00022833"/>
    </source>
</evidence>
<keyword evidence="17" id="KW-1185">Reference proteome</keyword>
<dbReference type="SUPFAM" id="SSF56731">
    <property type="entry name" value="DNA primase core"/>
    <property type="match status" value="1"/>
</dbReference>
<evidence type="ECO:0000256" key="9">
    <source>
        <dbReference type="ARBA" id="ARBA00022842"/>
    </source>
</evidence>
<evidence type="ECO:0000313" key="16">
    <source>
        <dbReference type="EMBL" id="UWZ81440.1"/>
    </source>
</evidence>
<dbReference type="InterPro" id="IPR037068">
    <property type="entry name" value="DNA_primase_core_N_sf"/>
</dbReference>
<dbReference type="InterPro" id="IPR006295">
    <property type="entry name" value="DNA_primase_DnaG"/>
</dbReference>
<keyword evidence="1 12" id="KW-0240">DNA-directed RNA polymerase</keyword>
<evidence type="ECO:0000256" key="4">
    <source>
        <dbReference type="ARBA" id="ARBA00022695"/>
    </source>
</evidence>
<dbReference type="Proteomes" id="UP001060414">
    <property type="component" value="Chromosome"/>
</dbReference>
<dbReference type="InterPro" id="IPR006171">
    <property type="entry name" value="TOPRIM_dom"/>
</dbReference>
<dbReference type="Pfam" id="PF10410">
    <property type="entry name" value="DnaB_bind"/>
    <property type="match status" value="1"/>
</dbReference>
<keyword evidence="2 12" id="KW-0639">Primosome</keyword>
<evidence type="ECO:0000256" key="14">
    <source>
        <dbReference type="SAM" id="MobiDB-lite"/>
    </source>
</evidence>
<evidence type="ECO:0000256" key="10">
    <source>
        <dbReference type="ARBA" id="ARBA00023125"/>
    </source>
</evidence>
<evidence type="ECO:0000313" key="17">
    <source>
        <dbReference type="Proteomes" id="UP001060414"/>
    </source>
</evidence>
<evidence type="ECO:0000256" key="3">
    <source>
        <dbReference type="ARBA" id="ARBA00022679"/>
    </source>
</evidence>
<dbReference type="HAMAP" id="MF_00974">
    <property type="entry name" value="DNA_primase_DnaG"/>
    <property type="match status" value="1"/>
</dbReference>
<evidence type="ECO:0000256" key="5">
    <source>
        <dbReference type="ARBA" id="ARBA00022705"/>
    </source>
</evidence>
<proteinExistence type="inferred from homology"/>
<feature type="domain" description="Toprim" evidence="15">
    <location>
        <begin position="263"/>
        <end position="344"/>
    </location>
</feature>
<dbReference type="SMART" id="SM00493">
    <property type="entry name" value="TOPRIM"/>
    <property type="match status" value="1"/>
</dbReference>
<keyword evidence="10 12" id="KW-0238">DNA-binding</keyword>
<dbReference type="InterPro" id="IPR050219">
    <property type="entry name" value="DnaG_primase"/>
</dbReference>
<comment type="similarity">
    <text evidence="12 13">Belongs to the DnaG primase family.</text>
</comment>
<organism evidence="16 17">
    <name type="scientific">Geoalkalibacter halelectricus</name>
    <dbReference type="NCBI Taxonomy" id="2847045"/>
    <lineage>
        <taxon>Bacteria</taxon>
        <taxon>Pseudomonadati</taxon>
        <taxon>Thermodesulfobacteriota</taxon>
        <taxon>Desulfuromonadia</taxon>
        <taxon>Desulfuromonadales</taxon>
        <taxon>Geoalkalibacteraceae</taxon>
        <taxon>Geoalkalibacter</taxon>
    </lineage>
</organism>
<dbReference type="Pfam" id="PF01807">
    <property type="entry name" value="Zn_ribbon_DnaG"/>
    <property type="match status" value="1"/>
</dbReference>
<dbReference type="Gene3D" id="1.20.50.20">
    <property type="entry name" value="DnaG, RNA polymerase domain, helical bundle"/>
    <property type="match status" value="1"/>
</dbReference>
<comment type="cofactor">
    <cofactor evidence="12 13">
        <name>Zn(2+)</name>
        <dbReference type="ChEBI" id="CHEBI:29105"/>
    </cofactor>
    <text evidence="12 13">Binds 1 zinc ion per monomer.</text>
</comment>
<dbReference type="RefSeq" id="WP_260749815.1">
    <property type="nucleotide sequence ID" value="NZ_CP092109.1"/>
</dbReference>
<dbReference type="PANTHER" id="PTHR30313:SF2">
    <property type="entry name" value="DNA PRIMASE"/>
    <property type="match status" value="1"/>
</dbReference>
<comment type="domain">
    <text evidence="12">Contains an N-terminal zinc-binding domain, a central core domain that contains the primase activity, and a C-terminal DnaB-binding domain.</text>
</comment>
<dbReference type="InterPro" id="IPR013264">
    <property type="entry name" value="DNAG_N"/>
</dbReference>
<dbReference type="EC" id="2.7.7.101" evidence="12"/>
<comment type="catalytic activity">
    <reaction evidence="12">
        <text>ssDNA + n NTP = ssDNA/pppN(pN)n-1 hybrid + (n-1) diphosphate.</text>
        <dbReference type="EC" id="2.7.7.101"/>
    </reaction>
</comment>
<keyword evidence="7 12" id="KW-0863">Zinc-finger</keyword>
<name>A0ABY5ZUA4_9BACT</name>
<dbReference type="CDD" id="cd03364">
    <property type="entry name" value="TOPRIM_DnaG_primases"/>
    <property type="match status" value="1"/>
</dbReference>
<feature type="compositionally biased region" description="Low complexity" evidence="14">
    <location>
        <begin position="462"/>
        <end position="474"/>
    </location>
</feature>
<dbReference type="InterPro" id="IPR034151">
    <property type="entry name" value="TOPRIM_DnaG_bac"/>
</dbReference>
<dbReference type="SMART" id="SM00400">
    <property type="entry name" value="ZnF_CHCC"/>
    <property type="match status" value="1"/>
</dbReference>
<dbReference type="NCBIfam" id="TIGR01391">
    <property type="entry name" value="dnaG"/>
    <property type="match status" value="1"/>
</dbReference>
<dbReference type="PIRSF" id="PIRSF002811">
    <property type="entry name" value="DnaG"/>
    <property type="match status" value="1"/>
</dbReference>
<accession>A0ABY5ZUA4</accession>
<evidence type="ECO:0000256" key="2">
    <source>
        <dbReference type="ARBA" id="ARBA00022515"/>
    </source>
</evidence>
<dbReference type="InterPro" id="IPR019475">
    <property type="entry name" value="DNA_primase_DnaB-bd"/>
</dbReference>
<dbReference type="InterPro" id="IPR030846">
    <property type="entry name" value="DnaG_bac"/>
</dbReference>
<evidence type="ECO:0000256" key="1">
    <source>
        <dbReference type="ARBA" id="ARBA00022478"/>
    </source>
</evidence>
<evidence type="ECO:0000256" key="6">
    <source>
        <dbReference type="ARBA" id="ARBA00022723"/>
    </source>
</evidence>
<dbReference type="SUPFAM" id="SSF57783">
    <property type="entry name" value="Zinc beta-ribbon"/>
    <property type="match status" value="1"/>
</dbReference>
<evidence type="ECO:0000256" key="13">
    <source>
        <dbReference type="PIRNR" id="PIRNR002811"/>
    </source>
</evidence>
<dbReference type="EMBL" id="CP092109">
    <property type="protein sequence ID" value="UWZ81440.1"/>
    <property type="molecule type" value="Genomic_DNA"/>
</dbReference>
<dbReference type="InterPro" id="IPR036977">
    <property type="entry name" value="DNA_primase_Znf_CHC2"/>
</dbReference>
<dbReference type="Pfam" id="PF13155">
    <property type="entry name" value="Toprim_2"/>
    <property type="match status" value="1"/>
</dbReference>
<gene>
    <name evidence="12 16" type="primary">dnaG</name>
    <name evidence="16" type="ORF">L9S41_08605</name>
</gene>
<keyword evidence="11 12" id="KW-0804">Transcription</keyword>
<dbReference type="PANTHER" id="PTHR30313">
    <property type="entry name" value="DNA PRIMASE"/>
    <property type="match status" value="1"/>
</dbReference>
<dbReference type="Gene3D" id="3.90.580.10">
    <property type="entry name" value="Zinc finger, CHC2-type domain"/>
    <property type="match status" value="1"/>
</dbReference>
<keyword evidence="3 12" id="KW-0808">Transferase</keyword>
<dbReference type="Pfam" id="PF08275">
    <property type="entry name" value="DNAG_N"/>
    <property type="match status" value="1"/>
</dbReference>
<keyword evidence="9" id="KW-0460">Magnesium</keyword>
<dbReference type="InterPro" id="IPR002694">
    <property type="entry name" value="Znf_CHC2"/>
</dbReference>
<feature type="region of interest" description="Disordered" evidence="14">
    <location>
        <begin position="425"/>
        <end position="475"/>
    </location>
</feature>
<dbReference type="Gene3D" id="3.40.1360.10">
    <property type="match status" value="1"/>
</dbReference>
<evidence type="ECO:0000259" key="15">
    <source>
        <dbReference type="PROSITE" id="PS50880"/>
    </source>
</evidence>
<keyword evidence="4 12" id="KW-0548">Nucleotidyltransferase</keyword>
<feature type="zinc finger region" description="CHC2-type" evidence="12">
    <location>
        <begin position="40"/>
        <end position="64"/>
    </location>
</feature>
<keyword evidence="8 12" id="KW-0862">Zinc</keyword>
<keyword evidence="5 12" id="KW-0235">DNA replication</keyword>
<dbReference type="PROSITE" id="PS50880">
    <property type="entry name" value="TOPRIM"/>
    <property type="match status" value="1"/>
</dbReference>
<evidence type="ECO:0000256" key="12">
    <source>
        <dbReference type="HAMAP-Rule" id="MF_00974"/>
    </source>
</evidence>
<evidence type="ECO:0000256" key="11">
    <source>
        <dbReference type="ARBA" id="ARBA00023163"/>
    </source>
</evidence>
<sequence length="619" mass="68311">MSGRIPDDKIREVQERADILDVVSSYVALKRSGANHVGLCPFHAEKTPSFNVNPPRQIYHCFGCGVGGDAISFVQRMEGLSFPEAVRRLAERYGIDIAEEQRSPEQELARQRRAQLVRINEVAAQFYHRILMAAEEPRGRTARAYLKQRGYGRDTAEKFCLGYAPEGWESLTRHLAEKGFETDLIRQVGLVRPGKEGRGDYDLFRKRLIFPIYSARGEVVAFGGRVLDQSLPKYINSPESPVYHKSATLYGLHQAREAMRRGEEAILVEGYFDVLALHRGGFSQAVATCGTALTAEHARLLKRYTARVVLLFDQDQAGRQATFRAMEALLPEGLAVAVTSLEAGEDPDSYMAKHGAAALRQCLEAARPVFEVFLDETLAAHGDSVEGRARAAEAVLEKLRLIPGEIERSLYLQALAQKTGLDPALLQGRSGGAGASAGTRSDEEAIPLPEPPDEGPTQGFGAPAPRARARAAQAERVSPAPQALIRYLLERGEARERARREGLDEVLGDHLLRRLAEKILSVPGVSGEIPRAGLSEILDADEAQLLATIRLPAAQLFGDDLDSLFAECRADVARGAARRRRRELLQRIHDAQAAGDFDAWARYTRELQEMRRLQGGKLE</sequence>
<comment type="function">
    <text evidence="12 13">RNA polymerase that catalyzes the synthesis of short RNA molecules used as primers for DNA polymerase during DNA replication.</text>
</comment>
<dbReference type="Gene3D" id="3.90.980.10">
    <property type="entry name" value="DNA primase, catalytic core, N-terminal domain"/>
    <property type="match status" value="1"/>
</dbReference>
<keyword evidence="6 12" id="KW-0479">Metal-binding</keyword>
<protein>
    <recommendedName>
        <fullName evidence="12 13">DNA primase</fullName>
        <ecNumber evidence="12">2.7.7.101</ecNumber>
    </recommendedName>
</protein>
<evidence type="ECO:0000256" key="7">
    <source>
        <dbReference type="ARBA" id="ARBA00022771"/>
    </source>
</evidence>